<accession>Q21AG1</accession>
<evidence type="ECO:0000313" key="1">
    <source>
        <dbReference type="EMBL" id="ABD86625.1"/>
    </source>
</evidence>
<dbReference type="InterPro" id="IPR042099">
    <property type="entry name" value="ANL_N_sf"/>
</dbReference>
<reference evidence="1" key="1">
    <citation type="submission" date="2006-03" db="EMBL/GenBank/DDBJ databases">
        <title>Complete sequence of Rhodopseudomonas palustris BisB18.</title>
        <authorList>
            <consortium name="US DOE Joint Genome Institute"/>
            <person name="Copeland A."/>
            <person name="Lucas S."/>
            <person name="Lapidus A."/>
            <person name="Barry K."/>
            <person name="Detter J.C."/>
            <person name="Glavina del Rio T."/>
            <person name="Hammon N."/>
            <person name="Israni S."/>
            <person name="Dalin E."/>
            <person name="Tice H."/>
            <person name="Pitluck S."/>
            <person name="Chain P."/>
            <person name="Malfatti S."/>
            <person name="Shin M."/>
            <person name="Vergez L."/>
            <person name="Schmutz J."/>
            <person name="Larimer F."/>
            <person name="Land M."/>
            <person name="Hauser L."/>
            <person name="Pelletier D.A."/>
            <person name="Kyrpides N."/>
            <person name="Anderson I."/>
            <person name="Oda Y."/>
            <person name="Harwood C.S."/>
            <person name="Richardson P."/>
        </authorList>
    </citation>
    <scope>NUCLEOTIDE SEQUENCE [LARGE SCALE GENOMIC DNA]</scope>
    <source>
        <strain evidence="1">BisB18</strain>
    </source>
</reference>
<protein>
    <submittedName>
        <fullName evidence="1">Uncharacterized protein</fullName>
    </submittedName>
</protein>
<dbReference type="SUPFAM" id="SSF56801">
    <property type="entry name" value="Acetyl-CoA synthetase-like"/>
    <property type="match status" value="1"/>
</dbReference>
<dbReference type="STRING" id="316056.RPC_1061"/>
<dbReference type="OrthoDB" id="2087814at2"/>
<gene>
    <name evidence="1" type="ordered locus">RPC_1061</name>
</gene>
<dbReference type="Gene3D" id="3.40.50.12780">
    <property type="entry name" value="N-terminal domain of ligase-like"/>
    <property type="match status" value="1"/>
</dbReference>
<dbReference type="EMBL" id="CP000301">
    <property type="protein sequence ID" value="ABD86625.1"/>
    <property type="molecule type" value="Genomic_DNA"/>
</dbReference>
<organism evidence="1">
    <name type="scientific">Rhodopseudomonas palustris (strain BisB18)</name>
    <dbReference type="NCBI Taxonomy" id="316056"/>
    <lineage>
        <taxon>Bacteria</taxon>
        <taxon>Pseudomonadati</taxon>
        <taxon>Pseudomonadota</taxon>
        <taxon>Alphaproteobacteria</taxon>
        <taxon>Hyphomicrobiales</taxon>
        <taxon>Nitrobacteraceae</taxon>
        <taxon>Rhodopseudomonas</taxon>
    </lineage>
</organism>
<dbReference type="AlphaFoldDB" id="Q21AG1"/>
<dbReference type="HOGENOM" id="CLU_754184_0_0_5"/>
<sequence length="366" mass="39660">MSDALDQYAAAADAFSTAPTLAEMPRRSLADKGIAGPTAAHVIEEIHTPFNLAYVTFTTGSSAFQNIVGVAHTEIEARCEATRRVMAAVGAKPGDRMFVTYPPLVNVFSKEALDRCGIEWFFLERSSRAAFISAFCRQRPDIVLGESSFIRASLAEAKQLGLTADLPASCKIVVAGTPLDLDLLTEVAAQGYRVHDLYGCQEFGWLTLDGKPMRDDLTLVPSPAGDGFRELVVGGLPMGDSFPVSETGHVCDPAGKIITYRRRRTYPEYEVIITKTPASSHETLDRAARTILRIKSRVVKIASDLQTSCEATELRLVPGLGSAEAIDPAELHITGPVATQALDDLVRAQVEVQSTSKTDPAWHKKR</sequence>
<dbReference type="KEGG" id="rpc:RPC_1061"/>
<proteinExistence type="predicted"/>
<name>Q21AG1_RHOPB</name>
<dbReference type="RefSeq" id="WP_011471530.1">
    <property type="nucleotide sequence ID" value="NC_007925.1"/>
</dbReference>
<dbReference type="eggNOG" id="ENOG5033PQY">
    <property type="taxonomic scope" value="Bacteria"/>
</dbReference>